<dbReference type="AlphaFoldDB" id="A0AAJ7BY10"/>
<keyword evidence="2" id="KW-1185">Reference proteome</keyword>
<feature type="region of interest" description="Disordered" evidence="1">
    <location>
        <begin position="1"/>
        <end position="113"/>
    </location>
</feature>
<dbReference type="Proteomes" id="UP000694920">
    <property type="component" value="Unplaced"/>
</dbReference>
<evidence type="ECO:0000313" key="2">
    <source>
        <dbReference type="Proteomes" id="UP000694920"/>
    </source>
</evidence>
<dbReference type="RefSeq" id="XP_015597056.1">
    <property type="nucleotide sequence ID" value="XM_015741570.2"/>
</dbReference>
<dbReference type="GeneID" id="107268614"/>
<feature type="compositionally biased region" description="Polar residues" evidence="1">
    <location>
        <begin position="81"/>
        <end position="90"/>
    </location>
</feature>
<organism evidence="2 3">
    <name type="scientific">Cephus cinctus</name>
    <name type="common">Wheat stem sawfly</name>
    <dbReference type="NCBI Taxonomy" id="211228"/>
    <lineage>
        <taxon>Eukaryota</taxon>
        <taxon>Metazoa</taxon>
        <taxon>Ecdysozoa</taxon>
        <taxon>Arthropoda</taxon>
        <taxon>Hexapoda</taxon>
        <taxon>Insecta</taxon>
        <taxon>Pterygota</taxon>
        <taxon>Neoptera</taxon>
        <taxon>Endopterygota</taxon>
        <taxon>Hymenoptera</taxon>
        <taxon>Cephoidea</taxon>
        <taxon>Cephidae</taxon>
        <taxon>Cephus</taxon>
    </lineage>
</organism>
<protein>
    <submittedName>
        <fullName evidence="3">Uncharacterized protein LOC107268614 isoform X1</fullName>
    </submittedName>
</protein>
<feature type="compositionally biased region" description="Acidic residues" evidence="1">
    <location>
        <begin position="26"/>
        <end position="48"/>
    </location>
</feature>
<evidence type="ECO:0000256" key="1">
    <source>
        <dbReference type="SAM" id="MobiDB-lite"/>
    </source>
</evidence>
<sequence>MKLGIIQYGNYRPGGYGKESVRDENHEDDSENKDEEAIEVNVSDESDSGESTNSDTEHNPVRNIKNIRRQRVRDTRICDESISSRGNNRTTEVRDRVADQAGRQMGHNQRSPTENMFNIKDVENNIVHRKLQYFKL</sequence>
<accession>A0AAJ7BY10</accession>
<proteinExistence type="predicted"/>
<gene>
    <name evidence="3" type="primary">LOC107268614</name>
</gene>
<evidence type="ECO:0000313" key="3">
    <source>
        <dbReference type="RefSeq" id="XP_015597056.1"/>
    </source>
</evidence>
<name>A0AAJ7BY10_CEPCN</name>
<dbReference type="KEGG" id="ccin:107268614"/>
<reference evidence="3" key="1">
    <citation type="submission" date="2025-08" db="UniProtKB">
        <authorList>
            <consortium name="RefSeq"/>
        </authorList>
    </citation>
    <scope>IDENTIFICATION</scope>
</reference>